<keyword evidence="2" id="KW-1185">Reference proteome</keyword>
<dbReference type="Proteomes" id="UP001321473">
    <property type="component" value="Unassembled WGS sequence"/>
</dbReference>
<dbReference type="AlphaFoldDB" id="A0AAQ4ER43"/>
<comment type="caution">
    <text evidence="1">The sequence shown here is derived from an EMBL/GenBank/DDBJ whole genome shotgun (WGS) entry which is preliminary data.</text>
</comment>
<protein>
    <submittedName>
        <fullName evidence="1">Uncharacterized protein</fullName>
    </submittedName>
</protein>
<name>A0AAQ4ER43_AMBAM</name>
<evidence type="ECO:0000313" key="1">
    <source>
        <dbReference type="EMBL" id="KAK8777171.1"/>
    </source>
</evidence>
<proteinExistence type="predicted"/>
<sequence length="116" mass="12917">MNRRALRYLSAKEVCYTEKKSPNGCSFGRFPKSQPSLPSTEDVTEGQKVVLARKPSIRGLENKVEAYLTLREQNGHATLEVQALATTSFGALIKGNYHVVYADTWCMILRPSNPKG</sequence>
<accession>A0AAQ4ER43</accession>
<dbReference type="EMBL" id="JARKHS020012146">
    <property type="protein sequence ID" value="KAK8777171.1"/>
    <property type="molecule type" value="Genomic_DNA"/>
</dbReference>
<evidence type="ECO:0000313" key="2">
    <source>
        <dbReference type="Proteomes" id="UP001321473"/>
    </source>
</evidence>
<organism evidence="1 2">
    <name type="scientific">Amblyomma americanum</name>
    <name type="common">Lone star tick</name>
    <dbReference type="NCBI Taxonomy" id="6943"/>
    <lineage>
        <taxon>Eukaryota</taxon>
        <taxon>Metazoa</taxon>
        <taxon>Ecdysozoa</taxon>
        <taxon>Arthropoda</taxon>
        <taxon>Chelicerata</taxon>
        <taxon>Arachnida</taxon>
        <taxon>Acari</taxon>
        <taxon>Parasitiformes</taxon>
        <taxon>Ixodida</taxon>
        <taxon>Ixodoidea</taxon>
        <taxon>Ixodidae</taxon>
        <taxon>Amblyomminae</taxon>
        <taxon>Amblyomma</taxon>
    </lineage>
</organism>
<reference evidence="1 2" key="1">
    <citation type="journal article" date="2023" name="Arcadia Sci">
        <title>De novo assembly of a long-read Amblyomma americanum tick genome.</title>
        <authorList>
            <person name="Chou S."/>
            <person name="Poskanzer K.E."/>
            <person name="Rollins M."/>
            <person name="Thuy-Boun P.S."/>
        </authorList>
    </citation>
    <scope>NUCLEOTIDE SEQUENCE [LARGE SCALE GENOMIC DNA]</scope>
    <source>
        <strain evidence="1">F_SG_1</strain>
        <tissue evidence="1">Salivary glands</tissue>
    </source>
</reference>
<gene>
    <name evidence="1" type="ORF">V5799_029486</name>
</gene>